<accession>A0A1F4SV31</accession>
<evidence type="ECO:0000313" key="2">
    <source>
        <dbReference type="EMBL" id="OGC24286.1"/>
    </source>
</evidence>
<dbReference type="Proteomes" id="UP000178417">
    <property type="component" value="Unassembled WGS sequence"/>
</dbReference>
<comment type="caution">
    <text evidence="2">The sequence shown here is derived from an EMBL/GenBank/DDBJ whole genome shotgun (WGS) entry which is preliminary data.</text>
</comment>
<proteinExistence type="predicted"/>
<evidence type="ECO:0000313" key="3">
    <source>
        <dbReference type="Proteomes" id="UP000178417"/>
    </source>
</evidence>
<keyword evidence="1" id="KW-0472">Membrane</keyword>
<dbReference type="EMBL" id="MEUB01000010">
    <property type="protein sequence ID" value="OGC24286.1"/>
    <property type="molecule type" value="Genomic_DNA"/>
</dbReference>
<sequence>MLNKVNVFAPKFLKTRVRMELEKQKFIWHARKVFFAINWINGNNGFSDFALFIFKMPIIFLLIKAWTEDERFMINNYEGLYSLFLQDEKLDDYATSIFKKVRHSK</sequence>
<keyword evidence="1" id="KW-1133">Transmembrane helix</keyword>
<feature type="transmembrane region" description="Helical" evidence="1">
    <location>
        <begin position="49"/>
        <end position="67"/>
    </location>
</feature>
<gene>
    <name evidence="2" type="ORF">A2310_08160</name>
</gene>
<keyword evidence="1" id="KW-0812">Transmembrane</keyword>
<protein>
    <submittedName>
        <fullName evidence="2">Uncharacterized protein</fullName>
    </submittedName>
</protein>
<reference evidence="2 3" key="1">
    <citation type="journal article" date="2016" name="Nat. Commun.">
        <title>Thousands of microbial genomes shed light on interconnected biogeochemical processes in an aquifer system.</title>
        <authorList>
            <person name="Anantharaman K."/>
            <person name="Brown C.T."/>
            <person name="Hug L.A."/>
            <person name="Sharon I."/>
            <person name="Castelle C.J."/>
            <person name="Probst A.J."/>
            <person name="Thomas B.C."/>
            <person name="Singh A."/>
            <person name="Wilkins M.J."/>
            <person name="Karaoz U."/>
            <person name="Brodie E.L."/>
            <person name="Williams K.H."/>
            <person name="Hubbard S.S."/>
            <person name="Banfield J.F."/>
        </authorList>
    </citation>
    <scope>NUCLEOTIDE SEQUENCE [LARGE SCALE GENOMIC DNA]</scope>
</reference>
<organism evidence="2 3">
    <name type="scientific">candidate division WOR-1 bacterium RIFOXYB2_FULL_37_13</name>
    <dbReference type="NCBI Taxonomy" id="1802579"/>
    <lineage>
        <taxon>Bacteria</taxon>
        <taxon>Bacillati</taxon>
        <taxon>Saganbacteria</taxon>
    </lineage>
</organism>
<dbReference type="AlphaFoldDB" id="A0A1F4SV31"/>
<name>A0A1F4SV31_UNCSA</name>
<evidence type="ECO:0000256" key="1">
    <source>
        <dbReference type="SAM" id="Phobius"/>
    </source>
</evidence>
<dbReference type="STRING" id="1802579.A2310_08160"/>